<keyword evidence="6 11" id="KW-0472">Membrane</keyword>
<sequence length="655" mass="71389">MKSLKYKITIPVFIFSILVILILSGTAYYQAKDIIMNDIEEIAQSKADKIVTMADDKIQGWKEIIELLGSVEVVKKIDYEGLKKLISENKNIFNEFEAIIMSDIDGNYLSTNGQGGNIKDRKYFSKVIAGQITISEPIVSKTTRQPVIVIAAPIKDDMGNIIGLIGGTVNLSTITDIVNAEKLGDTGYAYMVDQEGLVMAHPKKEMILNYNALEKGSDSQIALTKKMVKRETGVEHYEFEGGKKIAAYAPLHSTGWSVAMTTYESEVTDNVAIFRNTITGIGMIMIIVMGLLIYFLINRSIKPILKIAELTKDVAKGNLQVKVDVQTDDEIGVLANNFNNMIENMRSLLSEMNEMGMTVASTAQQMMASTEEASTVSEQVANTVSELAEGATEQAQSTQRGSNMVNELIKGIGKIVDNTEHAEKLTVMTKETVDAGIQIVEYQEIKAVENKDATMNVGKEILLLDKKSKQIGQIIELISSIAEQTNLLALNAAIEAARAGEAGKGFAVVAEEVRKLAEESGRATKNISDLINEIQTSVENAVKEMEQAKLIVTEQENAVKETVNVFEDILKSVSDLTDNMKGVTLACENLNEHAAVVGENIENIASITEENAAGAEEVAASTEEQSATLEELSSSAEQLASLSGKLQETINKFKI</sequence>
<evidence type="ECO:0000256" key="8">
    <source>
        <dbReference type="ARBA" id="ARBA00029447"/>
    </source>
</evidence>
<evidence type="ECO:0000313" key="15">
    <source>
        <dbReference type="Proteomes" id="UP000886818"/>
    </source>
</evidence>
<name>A0ABX8RH73_9CLOT</name>
<dbReference type="EMBL" id="CP078093">
    <property type="protein sequence ID" value="QXM07265.1"/>
    <property type="molecule type" value="Genomic_DNA"/>
</dbReference>
<keyword evidence="10" id="KW-0175">Coiled coil</keyword>
<dbReference type="Pfam" id="PF02743">
    <property type="entry name" value="dCache_1"/>
    <property type="match status" value="1"/>
</dbReference>
<evidence type="ECO:0000259" key="13">
    <source>
        <dbReference type="PROSITE" id="PS50885"/>
    </source>
</evidence>
<evidence type="ECO:0000256" key="4">
    <source>
        <dbReference type="ARBA" id="ARBA00022692"/>
    </source>
</evidence>
<dbReference type="CDD" id="cd06225">
    <property type="entry name" value="HAMP"/>
    <property type="match status" value="1"/>
</dbReference>
<evidence type="ECO:0000256" key="3">
    <source>
        <dbReference type="ARBA" id="ARBA00022500"/>
    </source>
</evidence>
<dbReference type="CDD" id="cd12914">
    <property type="entry name" value="PDC1_DGC_like"/>
    <property type="match status" value="1"/>
</dbReference>
<keyword evidence="15" id="KW-1185">Reference proteome</keyword>
<dbReference type="Pfam" id="PF00015">
    <property type="entry name" value="MCPsignal"/>
    <property type="match status" value="1"/>
</dbReference>
<feature type="domain" description="Methyl-accepting transducer" evidence="12">
    <location>
        <begin position="369"/>
        <end position="626"/>
    </location>
</feature>
<dbReference type="CDD" id="cd11386">
    <property type="entry name" value="MCP_signal"/>
    <property type="match status" value="1"/>
</dbReference>
<protein>
    <submittedName>
        <fullName evidence="14">Methyl-accepting chemotaxis protein</fullName>
    </submittedName>
</protein>
<evidence type="ECO:0000256" key="2">
    <source>
        <dbReference type="ARBA" id="ARBA00022475"/>
    </source>
</evidence>
<reference evidence="14" key="1">
    <citation type="submission" date="2021-07" db="EMBL/GenBank/DDBJ databases">
        <title>Complete genome sequence of Crassaminicella sp. 143-21, isolated from a deep-sea hydrothermal vent.</title>
        <authorList>
            <person name="Li X."/>
        </authorList>
    </citation>
    <scope>NUCLEOTIDE SEQUENCE</scope>
    <source>
        <strain evidence="14">143-21</strain>
    </source>
</reference>
<comment type="subcellular location">
    <subcellularLocation>
        <location evidence="1">Cell membrane</location>
        <topology evidence="1">Multi-pass membrane protein</topology>
    </subcellularLocation>
</comment>
<organism evidence="14 15">
    <name type="scientific">Crassaminicella indica</name>
    <dbReference type="NCBI Taxonomy" id="2855394"/>
    <lineage>
        <taxon>Bacteria</taxon>
        <taxon>Bacillati</taxon>
        <taxon>Bacillota</taxon>
        <taxon>Clostridia</taxon>
        <taxon>Eubacteriales</taxon>
        <taxon>Clostridiaceae</taxon>
        <taxon>Crassaminicella</taxon>
    </lineage>
</organism>
<dbReference type="InterPro" id="IPR003660">
    <property type="entry name" value="HAMP_dom"/>
</dbReference>
<keyword evidence="7 9" id="KW-0807">Transducer</keyword>
<feature type="transmembrane region" description="Helical" evidence="11">
    <location>
        <begin position="12"/>
        <end position="31"/>
    </location>
</feature>
<dbReference type="PROSITE" id="PS50111">
    <property type="entry name" value="CHEMOTAXIS_TRANSDUC_2"/>
    <property type="match status" value="1"/>
</dbReference>
<evidence type="ECO:0000313" key="14">
    <source>
        <dbReference type="EMBL" id="QXM07265.1"/>
    </source>
</evidence>
<dbReference type="Pfam" id="PF00672">
    <property type="entry name" value="HAMP"/>
    <property type="match status" value="1"/>
</dbReference>
<comment type="similarity">
    <text evidence="8">Belongs to the methyl-accepting chemotaxis (MCP) protein family.</text>
</comment>
<dbReference type="PROSITE" id="PS50885">
    <property type="entry name" value="HAMP"/>
    <property type="match status" value="1"/>
</dbReference>
<dbReference type="PANTHER" id="PTHR32089:SF112">
    <property type="entry name" value="LYSOZYME-LIKE PROTEIN-RELATED"/>
    <property type="match status" value="1"/>
</dbReference>
<dbReference type="InterPro" id="IPR004089">
    <property type="entry name" value="MCPsignal_dom"/>
</dbReference>
<dbReference type="SMART" id="SM00304">
    <property type="entry name" value="HAMP"/>
    <property type="match status" value="1"/>
</dbReference>
<evidence type="ECO:0000256" key="1">
    <source>
        <dbReference type="ARBA" id="ARBA00004651"/>
    </source>
</evidence>
<feature type="domain" description="HAMP" evidence="13">
    <location>
        <begin position="298"/>
        <end position="350"/>
    </location>
</feature>
<dbReference type="RefSeq" id="WP_218283951.1">
    <property type="nucleotide sequence ID" value="NZ_CP078093.1"/>
</dbReference>
<keyword evidence="2" id="KW-1003">Cell membrane</keyword>
<proteinExistence type="inferred from homology"/>
<evidence type="ECO:0000256" key="6">
    <source>
        <dbReference type="ARBA" id="ARBA00023136"/>
    </source>
</evidence>
<dbReference type="Proteomes" id="UP000886818">
    <property type="component" value="Chromosome"/>
</dbReference>
<keyword evidence="4 11" id="KW-0812">Transmembrane</keyword>
<evidence type="ECO:0000256" key="5">
    <source>
        <dbReference type="ARBA" id="ARBA00022989"/>
    </source>
</evidence>
<accession>A0ABX8RH73</accession>
<feature type="transmembrane region" description="Helical" evidence="11">
    <location>
        <begin position="278"/>
        <end position="297"/>
    </location>
</feature>
<dbReference type="InterPro" id="IPR033479">
    <property type="entry name" value="dCache_1"/>
</dbReference>
<evidence type="ECO:0000259" key="12">
    <source>
        <dbReference type="PROSITE" id="PS50111"/>
    </source>
</evidence>
<evidence type="ECO:0000256" key="9">
    <source>
        <dbReference type="PROSITE-ProRule" id="PRU00284"/>
    </source>
</evidence>
<gene>
    <name evidence="14" type="ORF">KVH43_06140</name>
</gene>
<evidence type="ECO:0000256" key="10">
    <source>
        <dbReference type="SAM" id="Coils"/>
    </source>
</evidence>
<feature type="coiled-coil region" evidence="10">
    <location>
        <begin position="513"/>
        <end position="558"/>
    </location>
</feature>
<evidence type="ECO:0000256" key="7">
    <source>
        <dbReference type="ARBA" id="ARBA00023224"/>
    </source>
</evidence>
<keyword evidence="3" id="KW-0145">Chemotaxis</keyword>
<evidence type="ECO:0000256" key="11">
    <source>
        <dbReference type="SAM" id="Phobius"/>
    </source>
</evidence>
<dbReference type="CDD" id="cd12912">
    <property type="entry name" value="PDC2_MCP_like"/>
    <property type="match status" value="1"/>
</dbReference>
<dbReference type="SMART" id="SM00283">
    <property type="entry name" value="MA"/>
    <property type="match status" value="1"/>
</dbReference>
<dbReference type="PANTHER" id="PTHR32089">
    <property type="entry name" value="METHYL-ACCEPTING CHEMOTAXIS PROTEIN MCPB"/>
    <property type="match status" value="1"/>
</dbReference>
<keyword evidence="5 11" id="KW-1133">Transmembrane helix</keyword>